<organism evidence="2 3">
    <name type="scientific">Mycena albidolilacea</name>
    <dbReference type="NCBI Taxonomy" id="1033008"/>
    <lineage>
        <taxon>Eukaryota</taxon>
        <taxon>Fungi</taxon>
        <taxon>Dikarya</taxon>
        <taxon>Basidiomycota</taxon>
        <taxon>Agaricomycotina</taxon>
        <taxon>Agaricomycetes</taxon>
        <taxon>Agaricomycetidae</taxon>
        <taxon>Agaricales</taxon>
        <taxon>Marasmiineae</taxon>
        <taxon>Mycenaceae</taxon>
        <taxon>Mycena</taxon>
    </lineage>
</organism>
<accession>A0AAD7F5A0</accession>
<evidence type="ECO:0000313" key="3">
    <source>
        <dbReference type="Proteomes" id="UP001218218"/>
    </source>
</evidence>
<feature type="region of interest" description="Disordered" evidence="1">
    <location>
        <begin position="51"/>
        <end position="118"/>
    </location>
</feature>
<dbReference type="EMBL" id="JARIHO010000001">
    <property type="protein sequence ID" value="KAJ7369189.1"/>
    <property type="molecule type" value="Genomic_DNA"/>
</dbReference>
<evidence type="ECO:0000313" key="2">
    <source>
        <dbReference type="EMBL" id="KAJ7369189.1"/>
    </source>
</evidence>
<dbReference type="AlphaFoldDB" id="A0AAD7F5A0"/>
<proteinExistence type="predicted"/>
<comment type="caution">
    <text evidence="2">The sequence shown here is derived from an EMBL/GenBank/DDBJ whole genome shotgun (WGS) entry which is preliminary data.</text>
</comment>
<sequence>MISGGVQISVSSAPPRYSASLLACIDVYERVMKTRGGGPHPQSLHRYLEITAGRPFDSGAGRKTEENAREREGSKRAREGKRARESRVEEKTGGKTGGKVEQEREDEAGPRRDGRVACHPARVGRDSELAAIQSGTTPDTARHNWPLAGWRFRVERRPQSCIAAQQAGSKRLPTCLRPSPPRPAHGHRSPTWTCLSALHSIPLSNPWPIQYGRRLVSMRILRQDRRKCYLVESLKTRINGRMDASRARRLDTQKM</sequence>
<evidence type="ECO:0000256" key="1">
    <source>
        <dbReference type="SAM" id="MobiDB-lite"/>
    </source>
</evidence>
<gene>
    <name evidence="2" type="ORF">DFH08DRAFT_984152</name>
</gene>
<protein>
    <submittedName>
        <fullName evidence="2">Uncharacterized protein</fullName>
    </submittedName>
</protein>
<dbReference type="Proteomes" id="UP001218218">
    <property type="component" value="Unassembled WGS sequence"/>
</dbReference>
<name>A0AAD7F5A0_9AGAR</name>
<feature type="compositionally biased region" description="Basic and acidic residues" evidence="1">
    <location>
        <begin position="60"/>
        <end position="116"/>
    </location>
</feature>
<reference evidence="2" key="1">
    <citation type="submission" date="2023-03" db="EMBL/GenBank/DDBJ databases">
        <title>Massive genome expansion in bonnet fungi (Mycena s.s.) driven by repeated elements and novel gene families across ecological guilds.</title>
        <authorList>
            <consortium name="Lawrence Berkeley National Laboratory"/>
            <person name="Harder C.B."/>
            <person name="Miyauchi S."/>
            <person name="Viragh M."/>
            <person name="Kuo A."/>
            <person name="Thoen E."/>
            <person name="Andreopoulos B."/>
            <person name="Lu D."/>
            <person name="Skrede I."/>
            <person name="Drula E."/>
            <person name="Henrissat B."/>
            <person name="Morin E."/>
            <person name="Kohler A."/>
            <person name="Barry K."/>
            <person name="LaButti K."/>
            <person name="Morin E."/>
            <person name="Salamov A."/>
            <person name="Lipzen A."/>
            <person name="Mereny Z."/>
            <person name="Hegedus B."/>
            <person name="Baldrian P."/>
            <person name="Stursova M."/>
            <person name="Weitz H."/>
            <person name="Taylor A."/>
            <person name="Grigoriev I.V."/>
            <person name="Nagy L.G."/>
            <person name="Martin F."/>
            <person name="Kauserud H."/>
        </authorList>
    </citation>
    <scope>NUCLEOTIDE SEQUENCE</scope>
    <source>
        <strain evidence="2">CBHHK002</strain>
    </source>
</reference>
<keyword evidence="3" id="KW-1185">Reference proteome</keyword>